<dbReference type="InterPro" id="IPR005467">
    <property type="entry name" value="His_kinase_dom"/>
</dbReference>
<dbReference type="Pfam" id="PF02518">
    <property type="entry name" value="HATPase_c"/>
    <property type="match status" value="1"/>
</dbReference>
<sequence length="629" mass="72481">MMHSNESILRCKNIEVLDDHVAIYNNYNTNEILFFIEKNNFEILFGMEIEEDNINNGINLVNIIHPDDIDLFCISNPADITHQRFQLNFRIIRPDKHVIILKGIFNIILEHDLKNTTIFQVQLNDVRCLNANNNDLSTVKINFEAMMKHTNDFIFFKDANHVLTASSDSLAIITGYKKGSDIIGKIDYELFPFEHAEVYYKLEKEIYKGNIPHIEEVQPFTDENGNDGWVNNRKYPIKNAQGDIIGLFGIARIVTQDIKNQNKIKEQKQQLEKAQHIAHIGSWTLDVVNNKLFWSDEVYNIFEKDKNNINLSYDTFLASIHPDDKEVVSTAFLTSIQNKTSYDTVHRLLLDGERVKYVHEKGEHKFDTNGNIISSFGTVQDITNIKEYENEIRQKDEIMIAQSRLAAMGEMISMIAHQWRQPLAAIGVCADTILVDIELETSSEEETIKLASAISSQTQHLSKTIDDFRNFFKLENEKENESVINVLNNAIDLIMKSLKDQEITCKVNSQTDEKITIFSRELLQVFINILNNAKYALAEYRHEDRKIEIEIKDINGAIVTKIYNNGGQIEQDNLNKIFEPYFSTKEEKNGTGLGLYMCKMIIEQHMNGKLLVENIDEGVCFSIHIPKDK</sequence>
<dbReference type="InterPro" id="IPR004358">
    <property type="entry name" value="Sig_transdc_His_kin-like_C"/>
</dbReference>
<dbReference type="InterPro" id="IPR036890">
    <property type="entry name" value="HATPase_C_sf"/>
</dbReference>
<organism evidence="8 9">
    <name type="scientific">Sulfurimonas gotlandica (strain DSM 19862 / JCM 16533 / GD1)</name>
    <dbReference type="NCBI Taxonomy" id="929558"/>
    <lineage>
        <taxon>Bacteria</taxon>
        <taxon>Pseudomonadati</taxon>
        <taxon>Campylobacterota</taxon>
        <taxon>Epsilonproteobacteria</taxon>
        <taxon>Campylobacterales</taxon>
        <taxon>Sulfurimonadaceae</taxon>
        <taxon>Sulfurimonas</taxon>
    </lineage>
</organism>
<evidence type="ECO:0000259" key="7">
    <source>
        <dbReference type="PROSITE" id="PS50113"/>
    </source>
</evidence>
<keyword evidence="9" id="KW-1185">Reference proteome</keyword>
<dbReference type="AlphaFoldDB" id="H1FSX5"/>
<dbReference type="eggNOG" id="COG4191">
    <property type="taxonomic scope" value="Bacteria"/>
</dbReference>
<evidence type="ECO:0000313" key="8">
    <source>
        <dbReference type="EMBL" id="EHP28711.1"/>
    </source>
</evidence>
<dbReference type="GO" id="GO:0000155">
    <property type="term" value="F:phosphorelay sensor kinase activity"/>
    <property type="evidence" value="ECO:0007669"/>
    <property type="project" value="InterPro"/>
</dbReference>
<dbReference type="Gene3D" id="3.30.565.10">
    <property type="entry name" value="Histidine kinase-like ATPase, C-terminal domain"/>
    <property type="match status" value="1"/>
</dbReference>
<reference evidence="8 9" key="1">
    <citation type="journal article" date="2012" name="Proc. Natl. Acad. Sci. U.S.A.">
        <title>Genome and physiology of a model Epsilonproteobacterium responsible for sulfide detoxification in marine oxygen depletion zones.</title>
        <authorList>
            <person name="Grote J."/>
            <person name="Schott T."/>
            <person name="Bruckner C.G."/>
            <person name="Glockner F.O."/>
            <person name="Jost G."/>
            <person name="Teeling H."/>
            <person name="Labrenz M."/>
            <person name="Jurgens K."/>
        </authorList>
    </citation>
    <scope>NUCLEOTIDE SEQUENCE [LARGE SCALE GENOMIC DNA]</scope>
    <source>
        <strain evidence="8 9">GD1</strain>
    </source>
</reference>
<dbReference type="SMART" id="SM00388">
    <property type="entry name" value="HisKA"/>
    <property type="match status" value="1"/>
</dbReference>
<dbReference type="OrthoDB" id="5348736at2"/>
<dbReference type="InterPro" id="IPR013767">
    <property type="entry name" value="PAS_fold"/>
</dbReference>
<dbReference type="Gene3D" id="3.30.450.20">
    <property type="entry name" value="PAS domain"/>
    <property type="match status" value="2"/>
</dbReference>
<gene>
    <name evidence="8" type="ORF">SMGD1_0184</name>
</gene>
<dbReference type="InterPro" id="IPR000700">
    <property type="entry name" value="PAS-assoc_C"/>
</dbReference>
<dbReference type="Gene3D" id="2.10.70.100">
    <property type="match status" value="1"/>
</dbReference>
<dbReference type="PROSITE" id="PS50113">
    <property type="entry name" value="PAC"/>
    <property type="match status" value="1"/>
</dbReference>
<evidence type="ECO:0000256" key="3">
    <source>
        <dbReference type="ARBA" id="ARBA00022553"/>
    </source>
</evidence>
<dbReference type="STRING" id="929558.SMGD1_0184"/>
<name>H1FSX5_SULGG</name>
<dbReference type="PANTHER" id="PTHR43304:SF1">
    <property type="entry name" value="PAC DOMAIN-CONTAINING PROTEIN"/>
    <property type="match status" value="1"/>
</dbReference>
<keyword evidence="5 8" id="KW-0418">Kinase</keyword>
<dbReference type="EC" id="2.7.13.3" evidence="2"/>
<dbReference type="InterPro" id="IPR003594">
    <property type="entry name" value="HATPase_dom"/>
</dbReference>
<dbReference type="SUPFAM" id="SSF55874">
    <property type="entry name" value="ATPase domain of HSP90 chaperone/DNA topoisomerase II/histidine kinase"/>
    <property type="match status" value="1"/>
</dbReference>
<evidence type="ECO:0000256" key="5">
    <source>
        <dbReference type="ARBA" id="ARBA00022777"/>
    </source>
</evidence>
<dbReference type="Pfam" id="PF00512">
    <property type="entry name" value="HisKA"/>
    <property type="match status" value="1"/>
</dbReference>
<dbReference type="HOGENOM" id="CLU_434700_0_0_7"/>
<dbReference type="PANTHER" id="PTHR43304">
    <property type="entry name" value="PHYTOCHROME-LIKE PROTEIN CPH1"/>
    <property type="match status" value="1"/>
</dbReference>
<dbReference type="Gene3D" id="1.10.287.130">
    <property type="match status" value="1"/>
</dbReference>
<dbReference type="GO" id="GO:0006355">
    <property type="term" value="P:regulation of DNA-templated transcription"/>
    <property type="evidence" value="ECO:0007669"/>
    <property type="project" value="InterPro"/>
</dbReference>
<dbReference type="InterPro" id="IPR035965">
    <property type="entry name" value="PAS-like_dom_sf"/>
</dbReference>
<dbReference type="Proteomes" id="UP000006431">
    <property type="component" value="Unassembled WGS sequence"/>
</dbReference>
<evidence type="ECO:0000256" key="2">
    <source>
        <dbReference type="ARBA" id="ARBA00012438"/>
    </source>
</evidence>
<feature type="domain" description="Histidine kinase" evidence="6">
    <location>
        <begin position="414"/>
        <end position="629"/>
    </location>
</feature>
<dbReference type="Pfam" id="PF00989">
    <property type="entry name" value="PAS"/>
    <property type="match status" value="1"/>
</dbReference>
<keyword evidence="4" id="KW-0808">Transferase</keyword>
<dbReference type="InterPro" id="IPR052162">
    <property type="entry name" value="Sensor_kinase/Photoreceptor"/>
</dbReference>
<protein>
    <recommendedName>
        <fullName evidence="2">histidine kinase</fullName>
        <ecNumber evidence="2">2.7.13.3</ecNumber>
    </recommendedName>
</protein>
<feature type="domain" description="PAC" evidence="7">
    <location>
        <begin position="213"/>
        <end position="266"/>
    </location>
</feature>
<keyword evidence="3" id="KW-0597">Phosphoprotein</keyword>
<evidence type="ECO:0000313" key="9">
    <source>
        <dbReference type="Proteomes" id="UP000006431"/>
    </source>
</evidence>
<dbReference type="InterPro" id="IPR003661">
    <property type="entry name" value="HisK_dim/P_dom"/>
</dbReference>
<dbReference type="CDD" id="cd00082">
    <property type="entry name" value="HisKA"/>
    <property type="match status" value="1"/>
</dbReference>
<dbReference type="NCBIfam" id="TIGR00229">
    <property type="entry name" value="sensory_box"/>
    <property type="match status" value="1"/>
</dbReference>
<comment type="caution">
    <text evidence="8">The sequence shown here is derived from an EMBL/GenBank/DDBJ whole genome shotgun (WGS) entry which is preliminary data.</text>
</comment>
<evidence type="ECO:0000256" key="1">
    <source>
        <dbReference type="ARBA" id="ARBA00000085"/>
    </source>
</evidence>
<dbReference type="InterPro" id="IPR036097">
    <property type="entry name" value="HisK_dim/P_sf"/>
</dbReference>
<proteinExistence type="predicted"/>
<dbReference type="EMBL" id="AFRZ01000001">
    <property type="protein sequence ID" value="EHP28711.1"/>
    <property type="molecule type" value="Genomic_DNA"/>
</dbReference>
<comment type="catalytic activity">
    <reaction evidence="1">
        <text>ATP + protein L-histidine = ADP + protein N-phospho-L-histidine.</text>
        <dbReference type="EC" id="2.7.13.3"/>
    </reaction>
</comment>
<dbReference type="InterPro" id="IPR000014">
    <property type="entry name" value="PAS"/>
</dbReference>
<evidence type="ECO:0000256" key="4">
    <source>
        <dbReference type="ARBA" id="ARBA00022679"/>
    </source>
</evidence>
<dbReference type="PRINTS" id="PR00344">
    <property type="entry name" value="BCTRLSENSOR"/>
</dbReference>
<dbReference type="eggNOG" id="COG2202">
    <property type="taxonomic scope" value="Bacteria"/>
</dbReference>
<dbReference type="SUPFAM" id="SSF47384">
    <property type="entry name" value="Homodimeric domain of signal transducing histidine kinase"/>
    <property type="match status" value="1"/>
</dbReference>
<dbReference type="SUPFAM" id="SSF55785">
    <property type="entry name" value="PYP-like sensor domain (PAS domain)"/>
    <property type="match status" value="2"/>
</dbReference>
<dbReference type="SMART" id="SM00387">
    <property type="entry name" value="HATPase_c"/>
    <property type="match status" value="1"/>
</dbReference>
<dbReference type="PATRIC" id="fig|929558.5.peg.186"/>
<evidence type="ECO:0000259" key="6">
    <source>
        <dbReference type="PROSITE" id="PS50109"/>
    </source>
</evidence>
<accession>H1FSX5</accession>
<dbReference type="Pfam" id="PF08447">
    <property type="entry name" value="PAS_3"/>
    <property type="match status" value="1"/>
</dbReference>
<dbReference type="RefSeq" id="WP_008340365.1">
    <property type="nucleotide sequence ID" value="NZ_AFRZ01000001.1"/>
</dbReference>
<dbReference type="PROSITE" id="PS50109">
    <property type="entry name" value="HIS_KIN"/>
    <property type="match status" value="1"/>
</dbReference>
<dbReference type="InterPro" id="IPR013655">
    <property type="entry name" value="PAS_fold_3"/>
</dbReference>